<evidence type="ECO:0000313" key="5">
    <source>
        <dbReference type="Proteomes" id="UP000567246"/>
    </source>
</evidence>
<feature type="domain" description="N-acetyltransferase" evidence="3">
    <location>
        <begin position="3"/>
        <end position="164"/>
    </location>
</feature>
<gene>
    <name evidence="4" type="ORF">HDA33_001801</name>
</gene>
<dbReference type="Gene3D" id="3.40.630.30">
    <property type="match status" value="1"/>
</dbReference>
<organism evidence="4 5">
    <name type="scientific">Micrococcus endophyticus</name>
    <dbReference type="NCBI Taxonomy" id="455343"/>
    <lineage>
        <taxon>Bacteria</taxon>
        <taxon>Bacillati</taxon>
        <taxon>Actinomycetota</taxon>
        <taxon>Actinomycetes</taxon>
        <taxon>Micrococcales</taxon>
        <taxon>Micrococcaceae</taxon>
        <taxon>Micrococcus</taxon>
    </lineage>
</organism>
<proteinExistence type="predicted"/>
<dbReference type="PANTHER" id="PTHR43877:SF1">
    <property type="entry name" value="ACETYLTRANSFERASE"/>
    <property type="match status" value="1"/>
</dbReference>
<dbReference type="Proteomes" id="UP000567246">
    <property type="component" value="Unassembled WGS sequence"/>
</dbReference>
<dbReference type="InterPro" id="IPR050832">
    <property type="entry name" value="Bact_Acetyltransf"/>
</dbReference>
<dbReference type="GO" id="GO:0016747">
    <property type="term" value="F:acyltransferase activity, transferring groups other than amino-acyl groups"/>
    <property type="evidence" value="ECO:0007669"/>
    <property type="project" value="InterPro"/>
</dbReference>
<evidence type="ECO:0000256" key="2">
    <source>
        <dbReference type="ARBA" id="ARBA00023315"/>
    </source>
</evidence>
<keyword evidence="5" id="KW-1185">Reference proteome</keyword>
<evidence type="ECO:0000256" key="1">
    <source>
        <dbReference type="ARBA" id="ARBA00022679"/>
    </source>
</evidence>
<dbReference type="EMBL" id="JACHMW010000001">
    <property type="protein sequence ID" value="MBB5849237.1"/>
    <property type="molecule type" value="Genomic_DNA"/>
</dbReference>
<dbReference type="SUPFAM" id="SSF55729">
    <property type="entry name" value="Acyl-CoA N-acyltransferases (Nat)"/>
    <property type="match status" value="1"/>
</dbReference>
<dbReference type="RefSeq" id="WP_184172696.1">
    <property type="nucleotide sequence ID" value="NZ_BAABAG010000009.1"/>
</dbReference>
<name>A0A7W9JL11_9MICC</name>
<dbReference type="InterPro" id="IPR000182">
    <property type="entry name" value="GNAT_dom"/>
</dbReference>
<evidence type="ECO:0000313" key="4">
    <source>
        <dbReference type="EMBL" id="MBB5849237.1"/>
    </source>
</evidence>
<keyword evidence="1 4" id="KW-0808">Transferase</keyword>
<reference evidence="4 5" key="1">
    <citation type="submission" date="2020-08" db="EMBL/GenBank/DDBJ databases">
        <title>Sequencing the genomes of 1000 actinobacteria strains.</title>
        <authorList>
            <person name="Klenk H.-P."/>
        </authorList>
    </citation>
    <scope>NUCLEOTIDE SEQUENCE [LARGE SCALE GENOMIC DNA]</scope>
    <source>
        <strain evidence="4 5">DSM 17945</strain>
    </source>
</reference>
<keyword evidence="2" id="KW-0012">Acyltransferase</keyword>
<evidence type="ECO:0000259" key="3">
    <source>
        <dbReference type="PROSITE" id="PS51186"/>
    </source>
</evidence>
<comment type="caution">
    <text evidence="4">The sequence shown here is derived from an EMBL/GenBank/DDBJ whole genome shotgun (WGS) entry which is preliminary data.</text>
</comment>
<dbReference type="PANTHER" id="PTHR43877">
    <property type="entry name" value="AMINOALKYLPHOSPHONATE N-ACETYLTRANSFERASE-RELATED-RELATED"/>
    <property type="match status" value="1"/>
</dbReference>
<dbReference type="AlphaFoldDB" id="A0A7W9JL11"/>
<dbReference type="InterPro" id="IPR016181">
    <property type="entry name" value="Acyl_CoA_acyltransferase"/>
</dbReference>
<dbReference type="PROSITE" id="PS51186">
    <property type="entry name" value="GNAT"/>
    <property type="match status" value="1"/>
</dbReference>
<protein>
    <submittedName>
        <fullName evidence="4">GNAT superfamily N-acetyltransferase</fullName>
    </submittedName>
</protein>
<dbReference type="Pfam" id="PF13508">
    <property type="entry name" value="Acetyltransf_7"/>
    <property type="match status" value="1"/>
</dbReference>
<sequence>MAVVIRPARREDAEALLRVKAQSWREAYGAHLPAEVFDRADARVPQDAPAWAALVGSDRDLWVAEDDDGGRLVGVALAGPSLIEDEGLPPQQLMVLYVLAEAYGTGVGARLLDAVVGDGPAVLVVLAENPRARAFYAKHGFEDHGAPAPMDGAWAGLHEQRMVRRG</sequence>
<accession>A0A7W9JL11</accession>